<feature type="chain" id="PRO_5005602271" description="Amino acid transporter transmembrane domain-containing protein" evidence="6">
    <location>
        <begin position="17"/>
        <end position="488"/>
    </location>
</feature>
<dbReference type="EMBL" id="JWZX01002121">
    <property type="protein sequence ID" value="KOO30945.1"/>
    <property type="molecule type" value="Genomic_DNA"/>
</dbReference>
<proteinExistence type="predicted"/>
<feature type="domain" description="Amino acid transporter transmembrane" evidence="7">
    <location>
        <begin position="58"/>
        <end position="445"/>
    </location>
</feature>
<feature type="transmembrane region" description="Helical" evidence="5">
    <location>
        <begin position="260"/>
        <end position="280"/>
    </location>
</feature>
<dbReference type="PANTHER" id="PTHR22950:SF652">
    <property type="entry name" value="TRANSMEMBRANE AMINO ACID TRANSPORTER FAMILY PROTEIN"/>
    <property type="match status" value="1"/>
</dbReference>
<feature type="transmembrane region" description="Helical" evidence="5">
    <location>
        <begin position="182"/>
        <end position="199"/>
    </location>
</feature>
<name>A0A0M0JWP0_9EUKA</name>
<keyword evidence="6" id="KW-0732">Signal</keyword>
<feature type="transmembrane region" description="Helical" evidence="5">
    <location>
        <begin position="206"/>
        <end position="226"/>
    </location>
</feature>
<feature type="transmembrane region" description="Helical" evidence="5">
    <location>
        <begin position="413"/>
        <end position="439"/>
    </location>
</feature>
<accession>A0A0M0JWP0</accession>
<feature type="transmembrane region" description="Helical" evidence="5">
    <location>
        <begin position="346"/>
        <end position="367"/>
    </location>
</feature>
<evidence type="ECO:0000313" key="8">
    <source>
        <dbReference type="EMBL" id="KOO30945.1"/>
    </source>
</evidence>
<keyword evidence="4 5" id="KW-0472">Membrane</keyword>
<reference evidence="9" key="1">
    <citation type="journal article" date="2015" name="PLoS Genet.">
        <title>Genome Sequence and Transcriptome Analyses of Chrysochromulina tobin: Metabolic Tools for Enhanced Algal Fitness in the Prominent Order Prymnesiales (Haptophyceae).</title>
        <authorList>
            <person name="Hovde B.T."/>
            <person name="Deodato C.R."/>
            <person name="Hunsperger H.M."/>
            <person name="Ryken S.A."/>
            <person name="Yost W."/>
            <person name="Jha R.K."/>
            <person name="Patterson J."/>
            <person name="Monnat R.J. Jr."/>
            <person name="Barlow S.B."/>
            <person name="Starkenburg S.R."/>
            <person name="Cattolico R.A."/>
        </authorList>
    </citation>
    <scope>NUCLEOTIDE SEQUENCE</scope>
    <source>
        <strain evidence="9">CCMP291</strain>
    </source>
</reference>
<comment type="subcellular location">
    <subcellularLocation>
        <location evidence="1">Membrane</location>
        <topology evidence="1">Multi-pass membrane protein</topology>
    </subcellularLocation>
</comment>
<evidence type="ECO:0000256" key="5">
    <source>
        <dbReference type="SAM" id="Phobius"/>
    </source>
</evidence>
<feature type="transmembrane region" description="Helical" evidence="5">
    <location>
        <begin position="301"/>
        <end position="326"/>
    </location>
</feature>
<feature type="transmembrane region" description="Helical" evidence="5">
    <location>
        <begin position="460"/>
        <end position="482"/>
    </location>
</feature>
<feature type="transmembrane region" description="Helical" evidence="5">
    <location>
        <begin position="388"/>
        <end position="407"/>
    </location>
</feature>
<dbReference type="Pfam" id="PF01490">
    <property type="entry name" value="Aa_trans"/>
    <property type="match status" value="1"/>
</dbReference>
<comment type="caution">
    <text evidence="8">The sequence shown here is derived from an EMBL/GenBank/DDBJ whole genome shotgun (WGS) entry which is preliminary data.</text>
</comment>
<organism evidence="8 9">
    <name type="scientific">Chrysochromulina tobinii</name>
    <dbReference type="NCBI Taxonomy" id="1460289"/>
    <lineage>
        <taxon>Eukaryota</taxon>
        <taxon>Haptista</taxon>
        <taxon>Haptophyta</taxon>
        <taxon>Prymnesiophyceae</taxon>
        <taxon>Prymnesiales</taxon>
        <taxon>Chrysochromulinaceae</taxon>
        <taxon>Chrysochromulina</taxon>
    </lineage>
</organism>
<evidence type="ECO:0000256" key="3">
    <source>
        <dbReference type="ARBA" id="ARBA00022989"/>
    </source>
</evidence>
<evidence type="ECO:0000256" key="2">
    <source>
        <dbReference type="ARBA" id="ARBA00022692"/>
    </source>
</evidence>
<feature type="transmembrane region" description="Helical" evidence="5">
    <location>
        <begin position="100"/>
        <end position="119"/>
    </location>
</feature>
<dbReference type="AlphaFoldDB" id="A0A0M0JWP0"/>
<evidence type="ECO:0000256" key="1">
    <source>
        <dbReference type="ARBA" id="ARBA00004141"/>
    </source>
</evidence>
<feature type="transmembrane region" description="Helical" evidence="5">
    <location>
        <begin position="72"/>
        <end position="93"/>
    </location>
</feature>
<keyword evidence="2 5" id="KW-0812">Transmembrane</keyword>
<evidence type="ECO:0000313" key="9">
    <source>
        <dbReference type="Proteomes" id="UP000037460"/>
    </source>
</evidence>
<evidence type="ECO:0000256" key="4">
    <source>
        <dbReference type="ARBA" id="ARBA00023136"/>
    </source>
</evidence>
<dbReference type="InterPro" id="IPR013057">
    <property type="entry name" value="AA_transpt_TM"/>
</dbReference>
<keyword evidence="9" id="KW-1185">Reference proteome</keyword>
<sequence>MLMNALLCSALMCTSALPQMNMKGIQRPQLRAGGSDASAVEAGNGDLVAAGPTVPAGTATVSASTINLSKNIVGAGVLALASGVAAFSASPIAIVPAMALLLFLGGVSFYTFMLIARVGQEMGTATYKDTWAKIFGSQLSIIPALTIAFKTYVGGLSYTIILGDSFASIASLVGAPTLLRNSNFWVCTLSAFVLLPLSLLRDLSSLAVGSVIGTAGTLYTALFIWLRLLDGSYAAGGAFHSAIAATAQPRFLAASAARPLLNPSAFVLVSMLSTAFLAHYNAPKYFNELAVPTDGSTKQQAFTRVCAQAFGLAALLMGSIMAGGYLTFGGASQGLILNNYATSDPLAFIARLGISASILFSYPLNFVGLREGVLGMLGLRGKAADPSVHTLSTVLLVIVMNGLALKLKNLGLVVAFGGALLGSMLVYVFPALMFIFATRKEEAALAAKGKTLAPARRNEMYANIGLVGLGLFLAAIGCSMVLKNAAKH</sequence>
<evidence type="ECO:0000259" key="7">
    <source>
        <dbReference type="Pfam" id="PF01490"/>
    </source>
</evidence>
<dbReference type="GO" id="GO:0015179">
    <property type="term" value="F:L-amino acid transmembrane transporter activity"/>
    <property type="evidence" value="ECO:0007669"/>
    <property type="project" value="TreeGrafter"/>
</dbReference>
<feature type="signal peptide" evidence="6">
    <location>
        <begin position="1"/>
        <end position="16"/>
    </location>
</feature>
<gene>
    <name evidence="8" type="ORF">Ctob_009615</name>
</gene>
<dbReference type="GO" id="GO:0016020">
    <property type="term" value="C:membrane"/>
    <property type="evidence" value="ECO:0007669"/>
    <property type="project" value="UniProtKB-SubCell"/>
</dbReference>
<keyword evidence="3 5" id="KW-1133">Transmembrane helix</keyword>
<protein>
    <recommendedName>
        <fullName evidence="7">Amino acid transporter transmembrane domain-containing protein</fullName>
    </recommendedName>
</protein>
<dbReference type="PANTHER" id="PTHR22950">
    <property type="entry name" value="AMINO ACID TRANSPORTER"/>
    <property type="match status" value="1"/>
</dbReference>
<dbReference type="Proteomes" id="UP000037460">
    <property type="component" value="Unassembled WGS sequence"/>
</dbReference>
<evidence type="ECO:0000256" key="6">
    <source>
        <dbReference type="SAM" id="SignalP"/>
    </source>
</evidence>
<dbReference type="OrthoDB" id="28208at2759"/>